<dbReference type="GO" id="GO:0004749">
    <property type="term" value="F:ribose phosphate diphosphokinase activity"/>
    <property type="evidence" value="ECO:0007669"/>
    <property type="project" value="TreeGrafter"/>
</dbReference>
<dbReference type="AlphaFoldDB" id="A0A6J6KDC0"/>
<dbReference type="InterPro" id="IPR005946">
    <property type="entry name" value="Rib-P_diPkinase"/>
</dbReference>
<dbReference type="PANTHER" id="PTHR10210">
    <property type="entry name" value="RIBOSE-PHOSPHATE DIPHOSPHOKINASE FAMILY MEMBER"/>
    <property type="match status" value="1"/>
</dbReference>
<dbReference type="PANTHER" id="PTHR10210:SF41">
    <property type="entry name" value="RIBOSE-PHOSPHATE PYROPHOSPHOKINASE 1, CHLOROPLASTIC"/>
    <property type="match status" value="1"/>
</dbReference>
<gene>
    <name evidence="1" type="ORF">UFOPK2242_00184</name>
</gene>
<dbReference type="GO" id="GO:0002189">
    <property type="term" value="C:ribose phosphate diphosphokinase complex"/>
    <property type="evidence" value="ECO:0007669"/>
    <property type="project" value="TreeGrafter"/>
</dbReference>
<sequence length="74" mass="8032">MRVLATHGLLSGPAIERLKAAPVEEVVVTNTIPIPEEKRFDRLTVLSIATIIADALDAVFEDTSVSELFRGDNV</sequence>
<dbReference type="InterPro" id="IPR029057">
    <property type="entry name" value="PRTase-like"/>
</dbReference>
<reference evidence="1" key="1">
    <citation type="submission" date="2020-05" db="EMBL/GenBank/DDBJ databases">
        <authorList>
            <person name="Chiriac C."/>
            <person name="Salcher M."/>
            <person name="Ghai R."/>
            <person name="Kavagutti S V."/>
        </authorList>
    </citation>
    <scope>NUCLEOTIDE SEQUENCE</scope>
</reference>
<evidence type="ECO:0000313" key="1">
    <source>
        <dbReference type="EMBL" id="CAB4647048.1"/>
    </source>
</evidence>
<accession>A0A6J6KDC0</accession>
<protein>
    <submittedName>
        <fullName evidence="1">Unannotated protein</fullName>
    </submittedName>
</protein>
<organism evidence="1">
    <name type="scientific">freshwater metagenome</name>
    <dbReference type="NCBI Taxonomy" id="449393"/>
    <lineage>
        <taxon>unclassified sequences</taxon>
        <taxon>metagenomes</taxon>
        <taxon>ecological metagenomes</taxon>
    </lineage>
</organism>
<dbReference type="GO" id="GO:0005737">
    <property type="term" value="C:cytoplasm"/>
    <property type="evidence" value="ECO:0007669"/>
    <property type="project" value="TreeGrafter"/>
</dbReference>
<name>A0A6J6KDC0_9ZZZZ</name>
<dbReference type="SUPFAM" id="SSF53271">
    <property type="entry name" value="PRTase-like"/>
    <property type="match status" value="1"/>
</dbReference>
<dbReference type="EMBL" id="CAEZWM010000010">
    <property type="protein sequence ID" value="CAB4647048.1"/>
    <property type="molecule type" value="Genomic_DNA"/>
</dbReference>
<proteinExistence type="predicted"/>
<dbReference type="Pfam" id="PF14572">
    <property type="entry name" value="Pribosyl_synth"/>
    <property type="match status" value="1"/>
</dbReference>
<dbReference type="GO" id="GO:0006164">
    <property type="term" value="P:purine nucleotide biosynthetic process"/>
    <property type="evidence" value="ECO:0007669"/>
    <property type="project" value="TreeGrafter"/>
</dbReference>
<dbReference type="Gene3D" id="3.40.50.2020">
    <property type="match status" value="1"/>
</dbReference>
<dbReference type="GO" id="GO:0000287">
    <property type="term" value="F:magnesium ion binding"/>
    <property type="evidence" value="ECO:0007669"/>
    <property type="project" value="InterPro"/>
</dbReference>
<dbReference type="GO" id="GO:0006015">
    <property type="term" value="P:5-phosphoribose 1-diphosphate biosynthetic process"/>
    <property type="evidence" value="ECO:0007669"/>
    <property type="project" value="TreeGrafter"/>
</dbReference>